<feature type="non-terminal residue" evidence="1">
    <location>
        <position position="169"/>
    </location>
</feature>
<dbReference type="EMBL" id="CAJVPU010030836">
    <property type="protein sequence ID" value="CAG8715175.1"/>
    <property type="molecule type" value="Genomic_DNA"/>
</dbReference>
<evidence type="ECO:0000313" key="1">
    <source>
        <dbReference type="EMBL" id="CAG8715175.1"/>
    </source>
</evidence>
<keyword evidence="2" id="KW-1185">Reference proteome</keyword>
<gene>
    <name evidence="1" type="ORF">DHETER_LOCUS12499</name>
</gene>
<comment type="caution">
    <text evidence="1">The sequence shown here is derived from an EMBL/GenBank/DDBJ whole genome shotgun (WGS) entry which is preliminary data.</text>
</comment>
<dbReference type="Proteomes" id="UP000789702">
    <property type="component" value="Unassembled WGS sequence"/>
</dbReference>
<protein>
    <submittedName>
        <fullName evidence="1">2435_t:CDS:1</fullName>
    </submittedName>
</protein>
<proteinExistence type="predicted"/>
<feature type="non-terminal residue" evidence="1">
    <location>
        <position position="1"/>
    </location>
</feature>
<accession>A0ACA9PLP1</accession>
<evidence type="ECO:0000313" key="2">
    <source>
        <dbReference type="Proteomes" id="UP000789702"/>
    </source>
</evidence>
<sequence>PNRSGNATRAKTYSSASTSSQGSSKRKKRKSVSKLTFEQEEEIREAFNLFDPDGTGIMDVKELKVAIHALGFEPKDEEERLINEVDHCENGTINFESFLAIVETKMSERNVENDFLKIFNLFDDDATGKITFKNLKRVAKELGEDITDAQLREMIEEADLNGDGGVDQD</sequence>
<organism evidence="1 2">
    <name type="scientific">Dentiscutata heterogama</name>
    <dbReference type="NCBI Taxonomy" id="1316150"/>
    <lineage>
        <taxon>Eukaryota</taxon>
        <taxon>Fungi</taxon>
        <taxon>Fungi incertae sedis</taxon>
        <taxon>Mucoromycota</taxon>
        <taxon>Glomeromycotina</taxon>
        <taxon>Glomeromycetes</taxon>
        <taxon>Diversisporales</taxon>
        <taxon>Gigasporaceae</taxon>
        <taxon>Dentiscutata</taxon>
    </lineage>
</organism>
<name>A0ACA9PLP1_9GLOM</name>
<reference evidence="1" key="1">
    <citation type="submission" date="2021-06" db="EMBL/GenBank/DDBJ databases">
        <authorList>
            <person name="Kallberg Y."/>
            <person name="Tangrot J."/>
            <person name="Rosling A."/>
        </authorList>
    </citation>
    <scope>NUCLEOTIDE SEQUENCE</scope>
    <source>
        <strain evidence="1">IL203A</strain>
    </source>
</reference>